<evidence type="ECO:0000313" key="3">
    <source>
        <dbReference type="Proteomes" id="UP000239156"/>
    </source>
</evidence>
<dbReference type="VEuPathDB" id="FungiDB:PSTT_02626"/>
<name>A0A2S4VZ11_9BASI</name>
<keyword evidence="3" id="KW-1185">Reference proteome</keyword>
<comment type="caution">
    <text evidence="2">The sequence shown here is derived from an EMBL/GenBank/DDBJ whole genome shotgun (WGS) entry which is preliminary data.</text>
</comment>
<dbReference type="AlphaFoldDB" id="A0A2S4VZ11"/>
<dbReference type="Proteomes" id="UP000239156">
    <property type="component" value="Unassembled WGS sequence"/>
</dbReference>
<feature type="compositionally biased region" description="Polar residues" evidence="1">
    <location>
        <begin position="91"/>
        <end position="106"/>
    </location>
</feature>
<gene>
    <name evidence="2" type="ORF">PSTT_02626</name>
</gene>
<proteinExistence type="predicted"/>
<evidence type="ECO:0000313" key="2">
    <source>
        <dbReference type="EMBL" id="POW14762.1"/>
    </source>
</evidence>
<reference evidence="2" key="1">
    <citation type="submission" date="2017-12" db="EMBL/GenBank/DDBJ databases">
        <title>Gene loss provides genomic basis for host adaptation in cereal stripe rust fungi.</title>
        <authorList>
            <person name="Xia C."/>
        </authorList>
    </citation>
    <scope>NUCLEOTIDE SEQUENCE [LARGE SCALE GENOMIC DNA]</scope>
    <source>
        <strain evidence="2">93-210</strain>
    </source>
</reference>
<sequence length="106" mass="11684">MDWLEAREKSTAMQSSGNFVSSSTWWSRYWMEPEAGDHAVLKRRHPFASEQVPSRQMCELESRTERSFLACLPDGSGGSNDCIPRAPVGESSGTANPPGHSQQAGR</sequence>
<evidence type="ECO:0000256" key="1">
    <source>
        <dbReference type="SAM" id="MobiDB-lite"/>
    </source>
</evidence>
<feature type="region of interest" description="Disordered" evidence="1">
    <location>
        <begin position="73"/>
        <end position="106"/>
    </location>
</feature>
<dbReference type="EMBL" id="PKSL01000016">
    <property type="protein sequence ID" value="POW14762.1"/>
    <property type="molecule type" value="Genomic_DNA"/>
</dbReference>
<organism evidence="2 3">
    <name type="scientific">Puccinia striiformis</name>
    <dbReference type="NCBI Taxonomy" id="27350"/>
    <lineage>
        <taxon>Eukaryota</taxon>
        <taxon>Fungi</taxon>
        <taxon>Dikarya</taxon>
        <taxon>Basidiomycota</taxon>
        <taxon>Pucciniomycotina</taxon>
        <taxon>Pucciniomycetes</taxon>
        <taxon>Pucciniales</taxon>
        <taxon>Pucciniaceae</taxon>
        <taxon>Puccinia</taxon>
    </lineage>
</organism>
<protein>
    <submittedName>
        <fullName evidence="2">Uncharacterized protein</fullName>
    </submittedName>
</protein>
<accession>A0A2S4VZ11</accession>